<dbReference type="EC" id="7.1.1.2" evidence="4 18"/>
<evidence type="ECO:0000256" key="16">
    <source>
        <dbReference type="ARBA" id="ARBA00023136"/>
    </source>
</evidence>
<dbReference type="EMBL" id="KT696195">
    <property type="protein sequence ID" value="AML26049.1"/>
    <property type="molecule type" value="Genomic_DNA"/>
</dbReference>
<evidence type="ECO:0000256" key="4">
    <source>
        <dbReference type="ARBA" id="ARBA00012944"/>
    </source>
</evidence>
<feature type="transmembrane region" description="Helical" evidence="18">
    <location>
        <begin position="173"/>
        <end position="191"/>
    </location>
</feature>
<keyword evidence="15 18" id="KW-0496">Mitochondrion</keyword>
<organism evidence="20">
    <name type="scientific">Staphylinidae sp. BMNH 1274251</name>
    <dbReference type="NCBI Taxonomy" id="1796572"/>
    <lineage>
        <taxon>Eukaryota</taxon>
        <taxon>Metazoa</taxon>
        <taxon>Ecdysozoa</taxon>
        <taxon>Arthropoda</taxon>
        <taxon>Hexapoda</taxon>
        <taxon>Insecta</taxon>
        <taxon>Pterygota</taxon>
        <taxon>Neoptera</taxon>
        <taxon>Endopterygota</taxon>
        <taxon>Coleoptera</taxon>
        <taxon>Polyphaga</taxon>
        <taxon>Staphyliniformia</taxon>
        <taxon>Staphylinidae</taxon>
    </lineage>
</organism>
<evidence type="ECO:0000256" key="7">
    <source>
        <dbReference type="ARBA" id="ARBA00022660"/>
    </source>
</evidence>
<sequence>MFLYYKILFLITLMIGSLISISSNSWMGMWLGLEINLLAFIPFIQEKNNTLSTESSLKYFLTQALASIILLFTLIFLSKNYLMMKYIDNSIMIIFNSALLTKMGMAPFHFWFPEVIEGLNWLNCLILLTWQKITPMVLIMYNINFQYFFIIIIIFSMLISGFMGINQVSLRKILAYSSINHMAWMLSAMFFSETIWFYYFITYLILTINIVMIIKSLNIFYYNQLLISMNNNFIFKLLFSLNFLSLGGLPPFLGFFPKWISIQYLISSNQIMLAFLMIMMTLFTLFYYMQLIYNVIILTNNEVNYYSSPLITSTMISIFNISTLSGLLFFTLTFNFL</sequence>
<comment type="subcellular location">
    <subcellularLocation>
        <location evidence="2 18">Mitochondrion inner membrane</location>
        <topology evidence="2 18">Multi-pass membrane protein</topology>
    </subcellularLocation>
</comment>
<keyword evidence="12 18" id="KW-1133">Transmembrane helix</keyword>
<keyword evidence="16 18" id="KW-0472">Membrane</keyword>
<keyword evidence="10 18" id="KW-1278">Translocase</keyword>
<proteinExistence type="inferred from homology"/>
<dbReference type="GO" id="GO:0005743">
    <property type="term" value="C:mitochondrial inner membrane"/>
    <property type="evidence" value="ECO:0007669"/>
    <property type="project" value="UniProtKB-SubCell"/>
</dbReference>
<evidence type="ECO:0000256" key="1">
    <source>
        <dbReference type="ARBA" id="ARBA00003257"/>
    </source>
</evidence>
<evidence type="ECO:0000256" key="8">
    <source>
        <dbReference type="ARBA" id="ARBA00022692"/>
    </source>
</evidence>
<feature type="transmembrane region" description="Helical" evidence="18">
    <location>
        <begin position="273"/>
        <end position="298"/>
    </location>
</feature>
<keyword evidence="14 18" id="KW-0830">Ubiquinone</keyword>
<feature type="transmembrane region" description="Helical" evidence="18">
    <location>
        <begin position="310"/>
        <end position="334"/>
    </location>
</feature>
<evidence type="ECO:0000256" key="3">
    <source>
        <dbReference type="ARBA" id="ARBA00007012"/>
    </source>
</evidence>
<feature type="transmembrane region" description="Helical" evidence="18">
    <location>
        <begin position="233"/>
        <end position="253"/>
    </location>
</feature>
<dbReference type="InterPro" id="IPR003917">
    <property type="entry name" value="NADH_UbQ_OxRdtase_chain2"/>
</dbReference>
<keyword evidence="9 18" id="KW-0999">Mitochondrion inner membrane</keyword>
<name>A0A126TEZ3_9COLE</name>
<comment type="function">
    <text evidence="1">Core subunit of the mitochondrial membrane respiratory chain NADH dehydrogenase (Complex I) that is believed to belong to the minimal assembly required for catalysis. Complex I functions in the transfer of electrons from NADH to the respiratory chain. The immediate electron acceptor for the enzyme is believed to be ubiquinone.</text>
</comment>
<gene>
    <name evidence="20" type="primary">ND2</name>
</gene>
<comment type="catalytic activity">
    <reaction evidence="17 18">
        <text>a ubiquinone + NADH + 5 H(+)(in) = a ubiquinol + NAD(+) + 4 H(+)(out)</text>
        <dbReference type="Rhea" id="RHEA:29091"/>
        <dbReference type="Rhea" id="RHEA-COMP:9565"/>
        <dbReference type="Rhea" id="RHEA-COMP:9566"/>
        <dbReference type="ChEBI" id="CHEBI:15378"/>
        <dbReference type="ChEBI" id="CHEBI:16389"/>
        <dbReference type="ChEBI" id="CHEBI:17976"/>
        <dbReference type="ChEBI" id="CHEBI:57540"/>
        <dbReference type="ChEBI" id="CHEBI:57945"/>
        <dbReference type="EC" id="7.1.1.2"/>
    </reaction>
</comment>
<dbReference type="GO" id="GO:0006120">
    <property type="term" value="P:mitochondrial electron transport, NADH to ubiquinone"/>
    <property type="evidence" value="ECO:0007669"/>
    <property type="project" value="InterPro"/>
</dbReference>
<evidence type="ECO:0000256" key="9">
    <source>
        <dbReference type="ARBA" id="ARBA00022792"/>
    </source>
</evidence>
<feature type="transmembrane region" description="Helical" evidence="18">
    <location>
        <begin position="7"/>
        <end position="27"/>
    </location>
</feature>
<evidence type="ECO:0000256" key="18">
    <source>
        <dbReference type="RuleBase" id="RU003403"/>
    </source>
</evidence>
<feature type="transmembrane region" description="Helical" evidence="18">
    <location>
        <begin position="145"/>
        <end position="166"/>
    </location>
</feature>
<evidence type="ECO:0000256" key="5">
    <source>
        <dbReference type="ARBA" id="ARBA00021008"/>
    </source>
</evidence>
<dbReference type="InterPro" id="IPR050175">
    <property type="entry name" value="Complex_I_Subunit_2"/>
</dbReference>
<dbReference type="InterPro" id="IPR001750">
    <property type="entry name" value="ND/Mrp_TM"/>
</dbReference>
<dbReference type="GO" id="GO:0008137">
    <property type="term" value="F:NADH dehydrogenase (ubiquinone) activity"/>
    <property type="evidence" value="ECO:0007669"/>
    <property type="project" value="UniProtKB-EC"/>
</dbReference>
<keyword evidence="13 18" id="KW-0520">NAD</keyword>
<evidence type="ECO:0000313" key="20">
    <source>
        <dbReference type="EMBL" id="AML26049.1"/>
    </source>
</evidence>
<evidence type="ECO:0000256" key="15">
    <source>
        <dbReference type="ARBA" id="ARBA00023128"/>
    </source>
</evidence>
<evidence type="ECO:0000256" key="2">
    <source>
        <dbReference type="ARBA" id="ARBA00004448"/>
    </source>
</evidence>
<evidence type="ECO:0000259" key="19">
    <source>
        <dbReference type="Pfam" id="PF00361"/>
    </source>
</evidence>
<feature type="transmembrane region" description="Helical" evidence="18">
    <location>
        <begin position="90"/>
        <end position="112"/>
    </location>
</feature>
<keyword evidence="11 18" id="KW-0249">Electron transport</keyword>
<evidence type="ECO:0000256" key="13">
    <source>
        <dbReference type="ARBA" id="ARBA00023027"/>
    </source>
</evidence>
<evidence type="ECO:0000256" key="10">
    <source>
        <dbReference type="ARBA" id="ARBA00022967"/>
    </source>
</evidence>
<evidence type="ECO:0000256" key="17">
    <source>
        <dbReference type="ARBA" id="ARBA00049551"/>
    </source>
</evidence>
<dbReference type="PANTHER" id="PTHR46552:SF1">
    <property type="entry name" value="NADH-UBIQUINONE OXIDOREDUCTASE CHAIN 2"/>
    <property type="match status" value="1"/>
</dbReference>
<dbReference type="Pfam" id="PF00361">
    <property type="entry name" value="Proton_antipo_M"/>
    <property type="match status" value="1"/>
</dbReference>
<evidence type="ECO:0000256" key="14">
    <source>
        <dbReference type="ARBA" id="ARBA00023075"/>
    </source>
</evidence>
<protein>
    <recommendedName>
        <fullName evidence="5 18">NADH-ubiquinone oxidoreductase chain 2</fullName>
        <ecNumber evidence="4 18">7.1.1.2</ecNumber>
    </recommendedName>
</protein>
<comment type="function">
    <text evidence="18">Core subunit of the mitochondrial membrane respiratory chain NADH dehydrogenase (Complex I) which catalyzes electron transfer from NADH through the respiratory chain, using ubiquinone as an electron acceptor. Essential for the catalytic activity and assembly of complex I.</text>
</comment>
<feature type="transmembrane region" description="Helical" evidence="18">
    <location>
        <begin position="59"/>
        <end position="78"/>
    </location>
</feature>
<reference evidence="20" key="1">
    <citation type="submission" date="2015-09" db="EMBL/GenBank/DDBJ databases">
        <title>Capturing the unknown biodiversity of arthropods in tropical forests using metagenomics.</title>
        <authorList>
            <person name="Andujar C."/>
            <person name="Creedy T.J."/>
            <person name="Garner B."/>
            <person name="Canty R."/>
            <person name="Warner H.B."/>
            <person name="Lipecki J."/>
            <person name="Crampton-Platt A."/>
            <person name="Gabrielli M."/>
            <person name="Croydon-Veleslavov I.A."/>
            <person name="Lim J.L."/>
            <person name="Linard B."/>
            <person name="Vogler A."/>
        </authorList>
    </citation>
    <scope>NUCLEOTIDE SEQUENCE</scope>
</reference>
<keyword evidence="8 18" id="KW-0812">Transmembrane</keyword>
<evidence type="ECO:0000256" key="6">
    <source>
        <dbReference type="ARBA" id="ARBA00022448"/>
    </source>
</evidence>
<accession>A0A126TEZ3</accession>
<keyword evidence="7 18" id="KW-0679">Respiratory chain</keyword>
<feature type="domain" description="NADH:quinone oxidoreductase/Mrp antiporter transmembrane" evidence="19">
    <location>
        <begin position="23"/>
        <end position="284"/>
    </location>
</feature>
<dbReference type="AlphaFoldDB" id="A0A126TEZ3"/>
<comment type="similarity">
    <text evidence="3 18">Belongs to the complex I subunit 2 family.</text>
</comment>
<keyword evidence="6" id="KW-0813">Transport</keyword>
<geneLocation type="mitochondrion" evidence="20"/>
<dbReference type="PANTHER" id="PTHR46552">
    <property type="entry name" value="NADH-UBIQUINONE OXIDOREDUCTASE CHAIN 2"/>
    <property type="match status" value="1"/>
</dbReference>
<feature type="transmembrane region" description="Helical" evidence="18">
    <location>
        <begin position="197"/>
        <end position="221"/>
    </location>
</feature>
<evidence type="ECO:0000256" key="12">
    <source>
        <dbReference type="ARBA" id="ARBA00022989"/>
    </source>
</evidence>
<evidence type="ECO:0000256" key="11">
    <source>
        <dbReference type="ARBA" id="ARBA00022982"/>
    </source>
</evidence>
<dbReference type="PRINTS" id="PR01436">
    <property type="entry name" value="NADHDHGNASE2"/>
</dbReference>